<dbReference type="EMBL" id="MING01000083">
    <property type="protein sequence ID" value="POG02977.1"/>
    <property type="molecule type" value="Genomic_DNA"/>
</dbReference>
<evidence type="ECO:0000313" key="5">
    <source>
        <dbReference type="Proteomes" id="UP000237378"/>
    </source>
</evidence>
<reference evidence="3 5" key="3">
    <citation type="submission" date="2018-03" db="EMBL/GenBank/DDBJ databases">
        <title>Draft genome of Pseudomonas putida strain KH-18-2.</title>
        <authorList>
            <person name="Yoshizawa S."/>
            <person name="Khan N.H."/>
            <person name="Nishimura M."/>
            <person name="Chiura H.X."/>
            <person name="Ogura Y."/>
            <person name="Hayashi T."/>
            <person name="Kogure K."/>
        </authorList>
    </citation>
    <scope>NUCLEOTIDE SEQUENCE [LARGE SCALE GENOMIC DNA]</scope>
    <source>
        <strain evidence="3 5">KH-18-2</strain>
    </source>
</reference>
<evidence type="ECO:0000256" key="1">
    <source>
        <dbReference type="SAM" id="SignalP"/>
    </source>
</evidence>
<feature type="signal peptide" evidence="1">
    <location>
        <begin position="1"/>
        <end position="20"/>
    </location>
</feature>
<dbReference type="EMBL" id="CP018743">
    <property type="protein sequence ID" value="APO83331.1"/>
    <property type="molecule type" value="Genomic_DNA"/>
</dbReference>
<dbReference type="Proteomes" id="UP000237378">
    <property type="component" value="Unassembled WGS sequence"/>
</dbReference>
<gene>
    <name evidence="3" type="ORF">BGP82_16890</name>
    <name evidence="2" type="ORF">BL240_18530</name>
</gene>
<evidence type="ECO:0000313" key="2">
    <source>
        <dbReference type="EMBL" id="APO83331.1"/>
    </source>
</evidence>
<dbReference type="AlphaFoldDB" id="A0A1L5PT68"/>
<protein>
    <recommendedName>
        <fullName evidence="6">Conjugal transfer protein</fullName>
    </recommendedName>
</protein>
<name>A0A1L5PT68_PSEPU</name>
<dbReference type="InterPro" id="IPR019110">
    <property type="entry name" value="Uncharacterised_RAQPRD"/>
</dbReference>
<proteinExistence type="predicted"/>
<reference evidence="2 4" key="2">
    <citation type="submission" date="2016-12" db="EMBL/GenBank/DDBJ databases">
        <title>Draft Genome Sequence of Mercury Resistant Pseudomonas DRA525.</title>
        <authorList>
            <person name="Drace K.M."/>
        </authorList>
    </citation>
    <scope>NUCLEOTIDE SEQUENCE [LARGE SCALE GENOMIC DNA]</scope>
    <source>
        <strain evidence="2 4">DRA525</strain>
    </source>
</reference>
<evidence type="ECO:0000313" key="3">
    <source>
        <dbReference type="EMBL" id="POG02977.1"/>
    </source>
</evidence>
<dbReference type="NCBIfam" id="TIGR01690">
    <property type="entry name" value="ICE_RAQPRD"/>
    <property type="match status" value="1"/>
</dbReference>
<evidence type="ECO:0000313" key="4">
    <source>
        <dbReference type="Proteomes" id="UP000185146"/>
    </source>
</evidence>
<organism evidence="2 4">
    <name type="scientific">Pseudomonas putida</name>
    <name type="common">Arthrobacter siderocapsulatus</name>
    <dbReference type="NCBI Taxonomy" id="303"/>
    <lineage>
        <taxon>Bacteria</taxon>
        <taxon>Pseudomonadati</taxon>
        <taxon>Pseudomonadota</taxon>
        <taxon>Gammaproteobacteria</taxon>
        <taxon>Pseudomonadales</taxon>
        <taxon>Pseudomonadaceae</taxon>
        <taxon>Pseudomonas</taxon>
    </lineage>
</organism>
<evidence type="ECO:0008006" key="6">
    <source>
        <dbReference type="Google" id="ProtNLM"/>
    </source>
</evidence>
<feature type="chain" id="PRO_5036309040" description="Conjugal transfer protein" evidence="1">
    <location>
        <begin position="21"/>
        <end position="111"/>
    </location>
</feature>
<reference evidence="3 5" key="1">
    <citation type="submission" date="2016-08" db="EMBL/GenBank/DDBJ databases">
        <authorList>
            <person name="Seilhamer J.J."/>
        </authorList>
    </citation>
    <scope>NUCLEOTIDE SEQUENCE [LARGE SCALE GENOMIC DNA]</scope>
    <source>
        <strain evidence="3 5">KH-18-2</strain>
    </source>
</reference>
<sequence>MRTYAFPLLVIFLATLPAVAQENRERSDLGLVQRQFNAIEQLVDRAESGSDGATGARYRFDYQRFAADLERVREGIRNYLSPSRAQPADLVELAGQYRTEAPHSSPSNEHD</sequence>
<accession>A0A1L5PT68</accession>
<dbReference type="RefSeq" id="WP_051095747.1">
    <property type="nucleotide sequence ID" value="NZ_CP018743.1"/>
</dbReference>
<dbReference type="Proteomes" id="UP000185146">
    <property type="component" value="Chromosome"/>
</dbReference>
<dbReference type="Pfam" id="PF09686">
    <property type="entry name" value="Plasmid_RAQPRD"/>
    <property type="match status" value="1"/>
</dbReference>
<keyword evidence="1" id="KW-0732">Signal</keyword>